<reference evidence="3" key="1">
    <citation type="submission" date="2017-12" db="EMBL/GenBank/DDBJ databases">
        <authorList>
            <person name="Yu X.-Y."/>
        </authorList>
    </citation>
    <scope>NUCLEOTIDE SEQUENCE [LARGE SCALE GENOMIC DNA]</scope>
    <source>
        <strain evidence="3">ZYSR67-Z</strain>
    </source>
</reference>
<evidence type="ECO:0000313" key="3">
    <source>
        <dbReference type="Proteomes" id="UP000242861"/>
    </source>
</evidence>
<dbReference type="Gene3D" id="2.40.33.20">
    <property type="entry name" value="PK beta-barrel domain-like"/>
    <property type="match status" value="1"/>
</dbReference>
<dbReference type="InterPro" id="IPR005302">
    <property type="entry name" value="MoCF_Sase_C"/>
</dbReference>
<dbReference type="RefSeq" id="WP_101192886.1">
    <property type="nucleotide sequence ID" value="NZ_PIYS01000005.1"/>
</dbReference>
<dbReference type="PANTHER" id="PTHR30212:SF2">
    <property type="entry name" value="PROTEIN YIIM"/>
    <property type="match status" value="1"/>
</dbReference>
<dbReference type="PANTHER" id="PTHR30212">
    <property type="entry name" value="PROTEIN YIIM"/>
    <property type="match status" value="1"/>
</dbReference>
<sequence length="228" mass="25972">MQICGVYLGKTKEIYPDLLSAIDKQPALGELWLDNLGLRGDEQADSRVHGGSERALHHYPAEHYAYWQQHFPAQAWQAPAFGENLSSLGLVESQVCIGDIFSWGEAVLQVSQPRSPCYRLWRRWNLAELPQLMQDNGRCGWLYRVLQPGRVSATARWQRLQGDGQRLSVAEALHHYLQAPLQRDGLQRLADCATLTPRWRQTAAERLRSGCVEDWQRRLTGVASEARQ</sequence>
<dbReference type="InterPro" id="IPR052353">
    <property type="entry name" value="Benzoxazolinone_Detox_Enz"/>
</dbReference>
<name>A0A2I0CSQ6_9PSED</name>
<dbReference type="AlphaFoldDB" id="A0A2I0CSQ6"/>
<evidence type="ECO:0000259" key="1">
    <source>
        <dbReference type="PROSITE" id="PS51340"/>
    </source>
</evidence>
<dbReference type="InterPro" id="IPR005163">
    <property type="entry name" value="Tri_helical_YiiM-like"/>
</dbReference>
<dbReference type="Proteomes" id="UP000242861">
    <property type="component" value="Unassembled WGS sequence"/>
</dbReference>
<protein>
    <submittedName>
        <fullName evidence="2">MOSC domain-containing protein</fullName>
    </submittedName>
</protein>
<comment type="caution">
    <text evidence="2">The sequence shown here is derived from an EMBL/GenBank/DDBJ whole genome shotgun (WGS) entry which is preliminary data.</text>
</comment>
<gene>
    <name evidence="2" type="ORF">CW360_04540</name>
</gene>
<dbReference type="PROSITE" id="PS51340">
    <property type="entry name" value="MOSC"/>
    <property type="match status" value="1"/>
</dbReference>
<dbReference type="SUPFAM" id="SSF50800">
    <property type="entry name" value="PK beta-barrel domain-like"/>
    <property type="match status" value="1"/>
</dbReference>
<dbReference type="GO" id="GO:0003824">
    <property type="term" value="F:catalytic activity"/>
    <property type="evidence" value="ECO:0007669"/>
    <property type="project" value="InterPro"/>
</dbReference>
<dbReference type="Pfam" id="PF03475">
    <property type="entry name" value="YiiM_3-alpha"/>
    <property type="match status" value="1"/>
</dbReference>
<organism evidence="2 3">
    <name type="scientific">Pseudomonas fluvialis</name>
    <dbReference type="NCBI Taxonomy" id="1793966"/>
    <lineage>
        <taxon>Bacteria</taxon>
        <taxon>Pseudomonadati</taxon>
        <taxon>Pseudomonadota</taxon>
        <taxon>Gammaproteobacteria</taxon>
        <taxon>Pseudomonadales</taxon>
        <taxon>Pseudomonadaceae</taxon>
        <taxon>Pseudomonas</taxon>
    </lineage>
</organism>
<dbReference type="GO" id="GO:0030151">
    <property type="term" value="F:molybdenum ion binding"/>
    <property type="evidence" value="ECO:0007669"/>
    <property type="project" value="InterPro"/>
</dbReference>
<dbReference type="GO" id="GO:0030170">
    <property type="term" value="F:pyridoxal phosphate binding"/>
    <property type="evidence" value="ECO:0007669"/>
    <property type="project" value="InterPro"/>
</dbReference>
<dbReference type="Pfam" id="PF03473">
    <property type="entry name" value="MOSC"/>
    <property type="match status" value="1"/>
</dbReference>
<dbReference type="InterPro" id="IPR011037">
    <property type="entry name" value="Pyrv_Knase-like_insert_dom_sf"/>
</dbReference>
<dbReference type="EMBL" id="PIYS01000005">
    <property type="protein sequence ID" value="PKF72073.1"/>
    <property type="molecule type" value="Genomic_DNA"/>
</dbReference>
<feature type="domain" description="MOSC" evidence="1">
    <location>
        <begin position="25"/>
        <end position="160"/>
    </location>
</feature>
<proteinExistence type="predicted"/>
<evidence type="ECO:0000313" key="2">
    <source>
        <dbReference type="EMBL" id="PKF72073.1"/>
    </source>
</evidence>
<accession>A0A2I0CSQ6</accession>